<dbReference type="Pfam" id="PF12796">
    <property type="entry name" value="Ank_2"/>
    <property type="match status" value="2"/>
</dbReference>
<feature type="repeat" description="ANK" evidence="3">
    <location>
        <begin position="120"/>
        <end position="152"/>
    </location>
</feature>
<comment type="caution">
    <text evidence="4">The sequence shown here is derived from an EMBL/GenBank/DDBJ whole genome shotgun (WGS) entry which is preliminary data.</text>
</comment>
<dbReference type="SMART" id="SM00248">
    <property type="entry name" value="ANK"/>
    <property type="match status" value="5"/>
</dbReference>
<dbReference type="PANTHER" id="PTHR24189:SF72">
    <property type="entry name" value="ANKYRIN REPEAT-CONTAINING DOMAIN-CONTAINING PROTEIN"/>
    <property type="match status" value="1"/>
</dbReference>
<keyword evidence="2 3" id="KW-0040">ANK repeat</keyword>
<organism evidence="4 5">
    <name type="scientific">Ceratodon purpureus</name>
    <name type="common">Fire moss</name>
    <name type="synonym">Dicranum purpureum</name>
    <dbReference type="NCBI Taxonomy" id="3225"/>
    <lineage>
        <taxon>Eukaryota</taxon>
        <taxon>Viridiplantae</taxon>
        <taxon>Streptophyta</taxon>
        <taxon>Embryophyta</taxon>
        <taxon>Bryophyta</taxon>
        <taxon>Bryophytina</taxon>
        <taxon>Bryopsida</taxon>
        <taxon>Dicranidae</taxon>
        <taxon>Pseudoditrichales</taxon>
        <taxon>Ditrichaceae</taxon>
        <taxon>Ceratodon</taxon>
    </lineage>
</organism>
<dbReference type="EMBL" id="CM026426">
    <property type="protein sequence ID" value="KAG0571899.1"/>
    <property type="molecule type" value="Genomic_DNA"/>
</dbReference>
<evidence type="ECO:0008006" key="6">
    <source>
        <dbReference type="Google" id="ProtNLM"/>
    </source>
</evidence>
<sequence length="246" mass="25880">MEAMVGLGGGAGVDADADALFEAAGKGEVEVFESLAEEDLRKARLLRNEDERTLVHVAAASGRIEVVSRIVEGASDGKGLVNVCDEEGWTPLHSAASGGRDAVVEVLLALGADVGAGNIGGRTALHYAASKNHVEIARMLIKAGAKVNRKDGVGCTPLHRAASAGHAEMCEVLLEAGADVEATDRMGQTPLMHAVICDNRRVAFLLVRHDADVDAQDKEEYTVLGRASEEFRPLLIDAAKAMMEDS</sequence>
<dbReference type="PROSITE" id="PS50297">
    <property type="entry name" value="ANK_REP_REGION"/>
    <property type="match status" value="4"/>
</dbReference>
<protein>
    <recommendedName>
        <fullName evidence="6">26S proteasome non-ATPase regulatory subunit 10</fullName>
    </recommendedName>
</protein>
<dbReference type="InterPro" id="IPR002110">
    <property type="entry name" value="Ankyrin_rpt"/>
</dbReference>
<evidence type="ECO:0000256" key="3">
    <source>
        <dbReference type="PROSITE-ProRule" id="PRU00023"/>
    </source>
</evidence>
<dbReference type="Gene3D" id="1.25.40.20">
    <property type="entry name" value="Ankyrin repeat-containing domain"/>
    <property type="match status" value="3"/>
</dbReference>
<accession>A0A8T0HM49</accession>
<evidence type="ECO:0000313" key="5">
    <source>
        <dbReference type="Proteomes" id="UP000822688"/>
    </source>
</evidence>
<dbReference type="Proteomes" id="UP000822688">
    <property type="component" value="Chromosome V"/>
</dbReference>
<evidence type="ECO:0000256" key="1">
    <source>
        <dbReference type="ARBA" id="ARBA00022737"/>
    </source>
</evidence>
<dbReference type="AlphaFoldDB" id="A0A8T0HM49"/>
<evidence type="ECO:0000256" key="2">
    <source>
        <dbReference type="ARBA" id="ARBA00023043"/>
    </source>
</evidence>
<dbReference type="PANTHER" id="PTHR24189">
    <property type="entry name" value="MYOTROPHIN"/>
    <property type="match status" value="1"/>
</dbReference>
<gene>
    <name evidence="4" type="ORF">KC19_VG051900</name>
</gene>
<keyword evidence="1" id="KW-0677">Repeat</keyword>
<dbReference type="InterPro" id="IPR050745">
    <property type="entry name" value="Multifunctional_regulatory"/>
</dbReference>
<feature type="repeat" description="ANK" evidence="3">
    <location>
        <begin position="87"/>
        <end position="119"/>
    </location>
</feature>
<dbReference type="PROSITE" id="PS50088">
    <property type="entry name" value="ANK_REPEAT"/>
    <property type="match status" value="4"/>
</dbReference>
<proteinExistence type="predicted"/>
<feature type="repeat" description="ANK" evidence="3">
    <location>
        <begin position="186"/>
        <end position="218"/>
    </location>
</feature>
<dbReference type="InterPro" id="IPR036770">
    <property type="entry name" value="Ankyrin_rpt-contain_sf"/>
</dbReference>
<evidence type="ECO:0000313" key="4">
    <source>
        <dbReference type="EMBL" id="KAG0571899.1"/>
    </source>
</evidence>
<dbReference type="SUPFAM" id="SSF48403">
    <property type="entry name" value="Ankyrin repeat"/>
    <property type="match status" value="1"/>
</dbReference>
<name>A0A8T0HM49_CERPU</name>
<keyword evidence="5" id="KW-1185">Reference proteome</keyword>
<feature type="repeat" description="ANK" evidence="3">
    <location>
        <begin position="153"/>
        <end position="185"/>
    </location>
</feature>
<reference evidence="4" key="1">
    <citation type="submission" date="2020-06" db="EMBL/GenBank/DDBJ databases">
        <title>WGS assembly of Ceratodon purpureus strain R40.</title>
        <authorList>
            <person name="Carey S.B."/>
            <person name="Jenkins J."/>
            <person name="Shu S."/>
            <person name="Lovell J.T."/>
            <person name="Sreedasyam A."/>
            <person name="Maumus F."/>
            <person name="Tiley G.P."/>
            <person name="Fernandez-Pozo N."/>
            <person name="Barry K."/>
            <person name="Chen C."/>
            <person name="Wang M."/>
            <person name="Lipzen A."/>
            <person name="Daum C."/>
            <person name="Saski C.A."/>
            <person name="Payton A.C."/>
            <person name="Mcbreen J.C."/>
            <person name="Conrad R.E."/>
            <person name="Kollar L.M."/>
            <person name="Olsson S."/>
            <person name="Huttunen S."/>
            <person name="Landis J.B."/>
            <person name="Wickett N.J."/>
            <person name="Johnson M.G."/>
            <person name="Rensing S.A."/>
            <person name="Grimwood J."/>
            <person name="Schmutz J."/>
            <person name="Mcdaniel S.F."/>
        </authorList>
    </citation>
    <scope>NUCLEOTIDE SEQUENCE</scope>
    <source>
        <strain evidence="4">R40</strain>
    </source>
</reference>
<dbReference type="PRINTS" id="PR01415">
    <property type="entry name" value="ANKYRIN"/>
</dbReference>